<organism evidence="1 2">
    <name type="scientific">Aquarana catesbeiana</name>
    <name type="common">American bullfrog</name>
    <name type="synonym">Rana catesbeiana</name>
    <dbReference type="NCBI Taxonomy" id="8400"/>
    <lineage>
        <taxon>Eukaryota</taxon>
        <taxon>Metazoa</taxon>
        <taxon>Chordata</taxon>
        <taxon>Craniata</taxon>
        <taxon>Vertebrata</taxon>
        <taxon>Euteleostomi</taxon>
        <taxon>Amphibia</taxon>
        <taxon>Batrachia</taxon>
        <taxon>Anura</taxon>
        <taxon>Neobatrachia</taxon>
        <taxon>Ranoidea</taxon>
        <taxon>Ranidae</taxon>
        <taxon>Aquarana</taxon>
    </lineage>
</organism>
<reference evidence="2" key="1">
    <citation type="journal article" date="2017" name="Nat. Commun.">
        <title>The North American bullfrog draft genome provides insight into hormonal regulation of long noncoding RNA.</title>
        <authorList>
            <person name="Hammond S.A."/>
            <person name="Warren R.L."/>
            <person name="Vandervalk B.P."/>
            <person name="Kucuk E."/>
            <person name="Khan H."/>
            <person name="Gibb E.A."/>
            <person name="Pandoh P."/>
            <person name="Kirk H."/>
            <person name="Zhao Y."/>
            <person name="Jones M."/>
            <person name="Mungall A.J."/>
            <person name="Coope R."/>
            <person name="Pleasance S."/>
            <person name="Moore R.A."/>
            <person name="Holt R.A."/>
            <person name="Round J.M."/>
            <person name="Ohora S."/>
            <person name="Walle B.V."/>
            <person name="Veldhoen N."/>
            <person name="Helbing C.C."/>
            <person name="Birol I."/>
        </authorList>
    </citation>
    <scope>NUCLEOTIDE SEQUENCE [LARGE SCALE GENOMIC DNA]</scope>
</reference>
<dbReference type="Proteomes" id="UP000228934">
    <property type="component" value="Unassembled WGS sequence"/>
</dbReference>
<sequence>MVLDGIITVDASKPSVDLRVEWCVHNPWSINTGPLLYSKINLQVGRNSYFLQQSNKEALLLQQQVTKT</sequence>
<evidence type="ECO:0000313" key="1">
    <source>
        <dbReference type="EMBL" id="PIO25031.1"/>
    </source>
</evidence>
<dbReference type="AlphaFoldDB" id="A0A2G9RCP2"/>
<keyword evidence="2" id="KW-1185">Reference proteome</keyword>
<proteinExistence type="predicted"/>
<dbReference type="OrthoDB" id="6116485at2759"/>
<accession>A0A2G9RCP2</accession>
<gene>
    <name evidence="1" type="ORF">AB205_0083760</name>
</gene>
<evidence type="ECO:0000313" key="2">
    <source>
        <dbReference type="Proteomes" id="UP000228934"/>
    </source>
</evidence>
<name>A0A2G9RCP2_AQUCT</name>
<protein>
    <submittedName>
        <fullName evidence="1">Uncharacterized protein</fullName>
    </submittedName>
</protein>
<dbReference type="EMBL" id="KV951923">
    <property type="protein sequence ID" value="PIO25031.1"/>
    <property type="molecule type" value="Genomic_DNA"/>
</dbReference>